<evidence type="ECO:0000313" key="3">
    <source>
        <dbReference type="Proteomes" id="UP000011932"/>
    </source>
</evidence>
<protein>
    <submittedName>
        <fullName evidence="2">Uncharacterized protein</fullName>
    </submittedName>
</protein>
<dbReference type="EMBL" id="CP003538">
    <property type="protein sequence ID" value="AGH97035.1"/>
    <property type="molecule type" value="Genomic_DNA"/>
</dbReference>
<sequence length="168" mass="19231">MRETFRNMMDRLGVGYELSPYETYPLTVYDPATGATCSAEIRMGMDPNECEAEIQLMYDTPAEGQPPMQQVIWFQCKPVVGADWDVVNARLKGDPIDREIYNWEEKCCNFFGAVARFMKLDQMPDIDALIEEEFHSRERFHDQYGGGGGKSPKIRPGQLLDMKKGRGF</sequence>
<dbReference type="Proteomes" id="UP000011932">
    <property type="component" value="Chromosome"/>
</dbReference>
<dbReference type="KEGG" id="man:A11S_199"/>
<dbReference type="RefSeq" id="WP_015466597.1">
    <property type="nucleotide sequence ID" value="NC_020812.1"/>
</dbReference>
<evidence type="ECO:0000313" key="2">
    <source>
        <dbReference type="EMBL" id="AGH97035.1"/>
    </source>
</evidence>
<feature type="region of interest" description="Disordered" evidence="1">
    <location>
        <begin position="140"/>
        <end position="168"/>
    </location>
</feature>
<name>M4VEY8_9BACT</name>
<evidence type="ECO:0000256" key="1">
    <source>
        <dbReference type="SAM" id="MobiDB-lite"/>
    </source>
</evidence>
<proteinExistence type="predicted"/>
<dbReference type="AlphaFoldDB" id="M4VEY8"/>
<reference evidence="2 3" key="1">
    <citation type="journal article" date="2013" name="ISME J.">
        <title>By their genes ye shall know them: genomic signatures of predatory bacteria.</title>
        <authorList>
            <person name="Pasternak Z."/>
            <person name="Pietrokovski S."/>
            <person name="Rotem O."/>
            <person name="Gophna U."/>
            <person name="Lurie-Weinberger M.N."/>
            <person name="Jurkevitch E."/>
        </authorList>
    </citation>
    <scope>NUCLEOTIDE SEQUENCE [LARGE SCALE GENOMIC DNA]</scope>
    <source>
        <strain evidence="2">EPB</strain>
    </source>
</reference>
<organism evidence="2 3">
    <name type="scientific">Micavibrio aeruginosavorus EPB</name>
    <dbReference type="NCBI Taxonomy" id="349215"/>
    <lineage>
        <taxon>Bacteria</taxon>
        <taxon>Pseudomonadati</taxon>
        <taxon>Bdellovibrionota</taxon>
        <taxon>Bdellovibrionia</taxon>
        <taxon>Bdellovibrionales</taxon>
        <taxon>Pseudobdellovibrionaceae</taxon>
        <taxon>Micavibrio</taxon>
    </lineage>
</organism>
<dbReference type="HOGENOM" id="CLU_1584586_0_0_5"/>
<accession>M4VEY8</accession>
<gene>
    <name evidence="2" type="ORF">A11S_199</name>
</gene>
<dbReference type="OrthoDB" id="9821095at2"/>